<dbReference type="Proteomes" id="UP000642125">
    <property type="component" value="Unassembled WGS sequence"/>
</dbReference>
<dbReference type="AlphaFoldDB" id="A0A919P878"/>
<proteinExistence type="predicted"/>
<evidence type="ECO:0000313" key="2">
    <source>
        <dbReference type="EMBL" id="GIG34790.1"/>
    </source>
</evidence>
<evidence type="ECO:0000313" key="3">
    <source>
        <dbReference type="Proteomes" id="UP000642125"/>
    </source>
</evidence>
<sequence>MLIDSTPPVGRSAADGRAALPGPRPGDRPARAVTPIAEAAQAKAGRSTEAHRSSVRPRLTLTSGSPERVLGAFHVERVSVQPMGRPALRSEAGQRKASSRWNSAGTGPPTDDPVLSAMADGGWRSSRDPESTHSARSPTRAPSEARPRRPDSPGSSPPHELSTALRPDLDDVVPRPACGRFRSAAEITST</sequence>
<name>A0A919P878_9CELL</name>
<protein>
    <submittedName>
        <fullName evidence="2">Uncharacterized protein</fullName>
    </submittedName>
</protein>
<keyword evidence="3" id="KW-1185">Reference proteome</keyword>
<reference evidence="2" key="1">
    <citation type="submission" date="2021-01" db="EMBL/GenBank/DDBJ databases">
        <title>Whole genome shotgun sequence of Cellulomonas pakistanensis NBRC 110800.</title>
        <authorList>
            <person name="Komaki H."/>
            <person name="Tamura T."/>
        </authorList>
    </citation>
    <scope>NUCLEOTIDE SEQUENCE</scope>
    <source>
        <strain evidence="2">NBRC 110800</strain>
    </source>
</reference>
<gene>
    <name evidence="2" type="ORF">Cpa01nite_01710</name>
</gene>
<organism evidence="2 3">
    <name type="scientific">Cellulomonas pakistanensis</name>
    <dbReference type="NCBI Taxonomy" id="992287"/>
    <lineage>
        <taxon>Bacteria</taxon>
        <taxon>Bacillati</taxon>
        <taxon>Actinomycetota</taxon>
        <taxon>Actinomycetes</taxon>
        <taxon>Micrococcales</taxon>
        <taxon>Cellulomonadaceae</taxon>
        <taxon>Cellulomonas</taxon>
    </lineage>
</organism>
<dbReference type="EMBL" id="BONO01000001">
    <property type="protein sequence ID" value="GIG34790.1"/>
    <property type="molecule type" value="Genomic_DNA"/>
</dbReference>
<evidence type="ECO:0000256" key="1">
    <source>
        <dbReference type="SAM" id="MobiDB-lite"/>
    </source>
</evidence>
<accession>A0A919P878</accession>
<comment type="caution">
    <text evidence="2">The sequence shown here is derived from an EMBL/GenBank/DDBJ whole genome shotgun (WGS) entry which is preliminary data.</text>
</comment>
<feature type="region of interest" description="Disordered" evidence="1">
    <location>
        <begin position="1"/>
        <end position="176"/>
    </location>
</feature>